<organism evidence="2 3">
    <name type="scientific">Ricinus communis</name>
    <name type="common">Castor bean</name>
    <dbReference type="NCBI Taxonomy" id="3988"/>
    <lineage>
        <taxon>Eukaryota</taxon>
        <taxon>Viridiplantae</taxon>
        <taxon>Streptophyta</taxon>
        <taxon>Embryophyta</taxon>
        <taxon>Tracheophyta</taxon>
        <taxon>Spermatophyta</taxon>
        <taxon>Magnoliopsida</taxon>
        <taxon>eudicotyledons</taxon>
        <taxon>Gunneridae</taxon>
        <taxon>Pentapetalae</taxon>
        <taxon>rosids</taxon>
        <taxon>fabids</taxon>
        <taxon>Malpighiales</taxon>
        <taxon>Euphorbiaceae</taxon>
        <taxon>Acalyphoideae</taxon>
        <taxon>Acalypheae</taxon>
        <taxon>Ricinus</taxon>
    </lineage>
</organism>
<dbReference type="Proteomes" id="UP000008311">
    <property type="component" value="Unassembled WGS sequence"/>
</dbReference>
<dbReference type="InParanoid" id="B9RM19"/>
<sequence>MEAIYGEAPSLLQDLNATSLVFPPKILGEKLCSYQTYTECSTLRSGHFILLHPTKIFLLMSISVGAECQFTYCNWEIGTLSGLYWEACWLGAVLFNCKFVMYIILEFFNGRFRFTHQNVDPAIFAEEPLLVQLKRMEEVSLSGATGTDGNEEIWLDPEEPSH</sequence>
<keyword evidence="3" id="KW-1185">Reference proteome</keyword>
<feature type="region of interest" description="Disordered" evidence="1">
    <location>
        <begin position="142"/>
        <end position="162"/>
    </location>
</feature>
<proteinExistence type="predicted"/>
<name>B9RM19_RICCO</name>
<evidence type="ECO:0000313" key="3">
    <source>
        <dbReference type="Proteomes" id="UP000008311"/>
    </source>
</evidence>
<evidence type="ECO:0000313" key="2">
    <source>
        <dbReference type="EMBL" id="EEF47342.1"/>
    </source>
</evidence>
<protein>
    <submittedName>
        <fullName evidence="2">Uncharacterized protein</fullName>
    </submittedName>
</protein>
<gene>
    <name evidence="2" type="ORF">RCOM_1077190</name>
</gene>
<accession>B9RM19</accession>
<dbReference type="AlphaFoldDB" id="B9RM19"/>
<dbReference type="EMBL" id="EQ973789">
    <property type="protein sequence ID" value="EEF47342.1"/>
    <property type="molecule type" value="Genomic_DNA"/>
</dbReference>
<evidence type="ECO:0000256" key="1">
    <source>
        <dbReference type="SAM" id="MobiDB-lite"/>
    </source>
</evidence>
<feature type="compositionally biased region" description="Acidic residues" evidence="1">
    <location>
        <begin position="149"/>
        <end position="162"/>
    </location>
</feature>
<reference evidence="3" key="1">
    <citation type="journal article" date="2010" name="Nat. Biotechnol.">
        <title>Draft genome sequence of the oilseed species Ricinus communis.</title>
        <authorList>
            <person name="Chan A.P."/>
            <person name="Crabtree J."/>
            <person name="Zhao Q."/>
            <person name="Lorenzi H."/>
            <person name="Orvis J."/>
            <person name="Puiu D."/>
            <person name="Melake-Berhan A."/>
            <person name="Jones K.M."/>
            <person name="Redman J."/>
            <person name="Chen G."/>
            <person name="Cahoon E.B."/>
            <person name="Gedil M."/>
            <person name="Stanke M."/>
            <person name="Haas B.J."/>
            <person name="Wortman J.R."/>
            <person name="Fraser-Liggett C.M."/>
            <person name="Ravel J."/>
            <person name="Rabinowicz P.D."/>
        </authorList>
    </citation>
    <scope>NUCLEOTIDE SEQUENCE [LARGE SCALE GENOMIC DNA]</scope>
    <source>
        <strain evidence="3">cv. Hale</strain>
    </source>
</reference>